<gene>
    <name evidence="10" type="ORF">EEI45_08110</name>
</gene>
<keyword evidence="5" id="KW-0804">Transcription</keyword>
<dbReference type="Gene3D" id="1.10.10.10">
    <property type="entry name" value="Winged helix-like DNA-binding domain superfamily/Winged helix DNA-binding domain"/>
    <property type="match status" value="1"/>
</dbReference>
<dbReference type="CDD" id="cd00383">
    <property type="entry name" value="trans_reg_C"/>
    <property type="match status" value="1"/>
</dbReference>
<dbReference type="PANTHER" id="PTHR48111:SF2">
    <property type="entry name" value="RESPONSE REGULATOR SAER"/>
    <property type="match status" value="1"/>
</dbReference>
<evidence type="ECO:0000259" key="8">
    <source>
        <dbReference type="PROSITE" id="PS50110"/>
    </source>
</evidence>
<name>A0A3Q8S363_9FIRM</name>
<dbReference type="GO" id="GO:0006355">
    <property type="term" value="P:regulation of DNA-templated transcription"/>
    <property type="evidence" value="ECO:0007669"/>
    <property type="project" value="InterPro"/>
</dbReference>
<dbReference type="GO" id="GO:0032993">
    <property type="term" value="C:protein-DNA complex"/>
    <property type="evidence" value="ECO:0007669"/>
    <property type="project" value="TreeGrafter"/>
</dbReference>
<dbReference type="Pfam" id="PF00072">
    <property type="entry name" value="Response_reg"/>
    <property type="match status" value="1"/>
</dbReference>
<keyword evidence="3" id="KW-0805">Transcription regulation</keyword>
<dbReference type="GO" id="GO:0005829">
    <property type="term" value="C:cytosol"/>
    <property type="evidence" value="ECO:0007669"/>
    <property type="project" value="TreeGrafter"/>
</dbReference>
<sequence>MKKILIVDDDKEIRDLMKRYLEIDGYEVVVASDGNDAMRYLDESIKLVILDVMMPEVTGFEVSEAIRRKYNVPILFVSAKATEQDKFVGFSVGGDDYLSKPFSFSELSLRVKSLLRRYIQYDRATEHRAAQNIINTIDSITIDLEKGITLKDGLPLDLTEREFRILKLLATNRGKIFSIQSIYENVWQDEYLYASANTVMVHIRNLRKKIEHCPENPNIIKNIWGRGYKID</sequence>
<feature type="modified residue" description="4-aspartylphosphate" evidence="6">
    <location>
        <position position="51"/>
    </location>
</feature>
<feature type="DNA-binding region" description="OmpR/PhoB-type" evidence="7">
    <location>
        <begin position="131"/>
        <end position="231"/>
    </location>
</feature>
<dbReference type="FunFam" id="3.40.50.2300:FF:000001">
    <property type="entry name" value="DNA-binding response regulator PhoB"/>
    <property type="match status" value="1"/>
</dbReference>
<feature type="domain" description="OmpR/PhoB-type" evidence="9">
    <location>
        <begin position="131"/>
        <end position="231"/>
    </location>
</feature>
<keyword evidence="4 7" id="KW-0238">DNA-binding</keyword>
<dbReference type="SMART" id="SM00862">
    <property type="entry name" value="Trans_reg_C"/>
    <property type="match status" value="1"/>
</dbReference>
<organism evidence="10 11">
    <name type="scientific">Erysipelothrix piscisicarius</name>
    <dbReference type="NCBI Taxonomy" id="2485784"/>
    <lineage>
        <taxon>Bacteria</taxon>
        <taxon>Bacillati</taxon>
        <taxon>Bacillota</taxon>
        <taxon>Erysipelotrichia</taxon>
        <taxon>Erysipelotrichales</taxon>
        <taxon>Erysipelotrichaceae</taxon>
        <taxon>Erysipelothrix</taxon>
    </lineage>
</organism>
<dbReference type="GO" id="GO:0000156">
    <property type="term" value="F:phosphorelay response regulator activity"/>
    <property type="evidence" value="ECO:0007669"/>
    <property type="project" value="TreeGrafter"/>
</dbReference>
<dbReference type="SUPFAM" id="SSF52172">
    <property type="entry name" value="CheY-like"/>
    <property type="match status" value="1"/>
</dbReference>
<keyword evidence="11" id="KW-1185">Reference proteome</keyword>
<evidence type="ECO:0000256" key="7">
    <source>
        <dbReference type="PROSITE-ProRule" id="PRU01091"/>
    </source>
</evidence>
<keyword evidence="1 6" id="KW-0597">Phosphoprotein</keyword>
<accession>A0A3Q8S363</accession>
<evidence type="ECO:0000259" key="9">
    <source>
        <dbReference type="PROSITE" id="PS51755"/>
    </source>
</evidence>
<dbReference type="PROSITE" id="PS50110">
    <property type="entry name" value="RESPONSE_REGULATORY"/>
    <property type="match status" value="1"/>
</dbReference>
<evidence type="ECO:0000256" key="2">
    <source>
        <dbReference type="ARBA" id="ARBA00023012"/>
    </source>
</evidence>
<proteinExistence type="predicted"/>
<dbReference type="PANTHER" id="PTHR48111">
    <property type="entry name" value="REGULATOR OF RPOS"/>
    <property type="match status" value="1"/>
</dbReference>
<dbReference type="InterPro" id="IPR001867">
    <property type="entry name" value="OmpR/PhoB-type_DNA-bd"/>
</dbReference>
<dbReference type="Pfam" id="PF00486">
    <property type="entry name" value="Trans_reg_C"/>
    <property type="match status" value="1"/>
</dbReference>
<evidence type="ECO:0000256" key="6">
    <source>
        <dbReference type="PROSITE-ProRule" id="PRU00169"/>
    </source>
</evidence>
<dbReference type="KEGG" id="eri:EEI45_08110"/>
<evidence type="ECO:0000256" key="5">
    <source>
        <dbReference type="ARBA" id="ARBA00023163"/>
    </source>
</evidence>
<dbReference type="SMART" id="SM00448">
    <property type="entry name" value="REC"/>
    <property type="match status" value="1"/>
</dbReference>
<evidence type="ECO:0000256" key="1">
    <source>
        <dbReference type="ARBA" id="ARBA00022553"/>
    </source>
</evidence>
<dbReference type="InterPro" id="IPR001789">
    <property type="entry name" value="Sig_transdc_resp-reg_receiver"/>
</dbReference>
<dbReference type="Proteomes" id="UP000278804">
    <property type="component" value="Chromosome"/>
</dbReference>
<protein>
    <submittedName>
        <fullName evidence="10">DNA-binding response regulator</fullName>
    </submittedName>
</protein>
<dbReference type="AlphaFoldDB" id="A0A3Q8S363"/>
<keyword evidence="2" id="KW-0902">Two-component regulatory system</keyword>
<dbReference type="CDD" id="cd17574">
    <property type="entry name" value="REC_OmpR"/>
    <property type="match status" value="1"/>
</dbReference>
<dbReference type="InterPro" id="IPR036388">
    <property type="entry name" value="WH-like_DNA-bd_sf"/>
</dbReference>
<evidence type="ECO:0000256" key="3">
    <source>
        <dbReference type="ARBA" id="ARBA00023015"/>
    </source>
</evidence>
<dbReference type="Gene3D" id="6.10.250.690">
    <property type="match status" value="1"/>
</dbReference>
<reference evidence="10 11" key="1">
    <citation type="journal article" date="2020" name="Int. J. Syst. Evol. Microbiol.">
        <title>Description of Erysipelothrix piscisicarius sp. nov., an emergent fish pathogen, and assessment of virulence using a tiger barb (Puntigrus tetrazona) infection model.</title>
        <authorList>
            <person name="Pomaranski E.K."/>
            <person name="Griffin M.J."/>
            <person name="Camus A.C."/>
            <person name="Armwood A.R."/>
            <person name="Shelley J."/>
            <person name="Waldbieser G.C."/>
            <person name="LaFrentz B.R."/>
            <person name="Garcia J.C."/>
            <person name="Yanong R."/>
            <person name="Soto E."/>
        </authorList>
    </citation>
    <scope>NUCLEOTIDE SEQUENCE [LARGE SCALE GENOMIC DNA]</scope>
    <source>
        <strain evidence="10 11">15TAL0474</strain>
    </source>
</reference>
<evidence type="ECO:0000313" key="10">
    <source>
        <dbReference type="EMBL" id="AZK44679.1"/>
    </source>
</evidence>
<evidence type="ECO:0000256" key="4">
    <source>
        <dbReference type="ARBA" id="ARBA00023125"/>
    </source>
</evidence>
<dbReference type="GO" id="GO:0000976">
    <property type="term" value="F:transcription cis-regulatory region binding"/>
    <property type="evidence" value="ECO:0007669"/>
    <property type="project" value="TreeGrafter"/>
</dbReference>
<feature type="domain" description="Response regulatory" evidence="8">
    <location>
        <begin position="3"/>
        <end position="115"/>
    </location>
</feature>
<dbReference type="Gene3D" id="3.40.50.2300">
    <property type="match status" value="1"/>
</dbReference>
<dbReference type="InterPro" id="IPR039420">
    <property type="entry name" value="WalR-like"/>
</dbReference>
<dbReference type="FunFam" id="1.10.10.10:FF:000018">
    <property type="entry name" value="DNA-binding response regulator ResD"/>
    <property type="match status" value="1"/>
</dbReference>
<evidence type="ECO:0000313" key="11">
    <source>
        <dbReference type="Proteomes" id="UP000278804"/>
    </source>
</evidence>
<dbReference type="InterPro" id="IPR011006">
    <property type="entry name" value="CheY-like_superfamily"/>
</dbReference>
<dbReference type="PROSITE" id="PS51755">
    <property type="entry name" value="OMPR_PHOB"/>
    <property type="match status" value="1"/>
</dbReference>
<dbReference type="EMBL" id="CP034234">
    <property type="protein sequence ID" value="AZK44679.1"/>
    <property type="molecule type" value="Genomic_DNA"/>
</dbReference>
<dbReference type="RefSeq" id="WP_125164834.1">
    <property type="nucleotide sequence ID" value="NZ_CP034234.1"/>
</dbReference>